<accession>A0ABN8P5E6</accession>
<evidence type="ECO:0000313" key="3">
    <source>
        <dbReference type="Proteomes" id="UP001159405"/>
    </source>
</evidence>
<dbReference type="Gene3D" id="1.20.5.320">
    <property type="entry name" value="6-Phosphogluconate Dehydrogenase, domain 3"/>
    <property type="match status" value="1"/>
</dbReference>
<keyword evidence="3" id="KW-1185">Reference proteome</keyword>
<evidence type="ECO:0000313" key="2">
    <source>
        <dbReference type="EMBL" id="CAH3130111.1"/>
    </source>
</evidence>
<dbReference type="EMBL" id="CALNXK010000047">
    <property type="protein sequence ID" value="CAH3130111.1"/>
    <property type="molecule type" value="Genomic_DNA"/>
</dbReference>
<sequence>MIHSSFSCFPGDVGKTGSVGPQGPPGPQGEKGKGLSGVKYVRWGRTNCSGNATTVYSGRIGGGHYTHRGGGVNYLCLPNTPKYDKYKAGNQGTAWVYGAEYEVSLSNPFEENLHDHDAPCAVCFVESRGSMLMIPARNDCPSEWTEEYHGYLMTEHYNHNGQKDFICVDKDAEYIPGSQANLNGALLYPVEGHCGTLPCGPYVQGQEFTCAVCTK</sequence>
<dbReference type="Proteomes" id="UP001159405">
    <property type="component" value="Unassembled WGS sequence"/>
</dbReference>
<dbReference type="PANTHER" id="PTHR24024">
    <property type="entry name" value="PULMONARY SURFACTANT-ASSOCIATED PROTEIN A"/>
    <property type="match status" value="1"/>
</dbReference>
<reference evidence="2 3" key="1">
    <citation type="submission" date="2022-05" db="EMBL/GenBank/DDBJ databases">
        <authorList>
            <consortium name="Genoscope - CEA"/>
            <person name="William W."/>
        </authorList>
    </citation>
    <scope>NUCLEOTIDE SEQUENCE [LARGE SCALE GENOMIC DNA]</scope>
</reference>
<name>A0ABN8P5E6_9CNID</name>
<gene>
    <name evidence="2" type="ORF">PLOB_00034423</name>
</gene>
<protein>
    <recommendedName>
        <fullName evidence="4">Short-chain collagen C4</fullName>
    </recommendedName>
</protein>
<evidence type="ECO:0000256" key="1">
    <source>
        <dbReference type="SAM" id="MobiDB-lite"/>
    </source>
</evidence>
<organism evidence="2 3">
    <name type="scientific">Porites lobata</name>
    <dbReference type="NCBI Taxonomy" id="104759"/>
    <lineage>
        <taxon>Eukaryota</taxon>
        <taxon>Metazoa</taxon>
        <taxon>Cnidaria</taxon>
        <taxon>Anthozoa</taxon>
        <taxon>Hexacorallia</taxon>
        <taxon>Scleractinia</taxon>
        <taxon>Fungiina</taxon>
        <taxon>Poritidae</taxon>
        <taxon>Porites</taxon>
    </lineage>
</organism>
<feature type="region of interest" description="Disordered" evidence="1">
    <location>
        <begin position="1"/>
        <end position="35"/>
    </location>
</feature>
<dbReference type="InterPro" id="IPR051077">
    <property type="entry name" value="Ca-dependent_lectin"/>
</dbReference>
<proteinExistence type="predicted"/>
<dbReference type="PANTHER" id="PTHR24024:SF18">
    <property type="entry name" value="SHORT-CHAIN COLLAGEN C4-LIKE"/>
    <property type="match status" value="1"/>
</dbReference>
<comment type="caution">
    <text evidence="2">The sequence shown here is derived from an EMBL/GenBank/DDBJ whole genome shotgun (WGS) entry which is preliminary data.</text>
</comment>
<evidence type="ECO:0008006" key="4">
    <source>
        <dbReference type="Google" id="ProtNLM"/>
    </source>
</evidence>